<evidence type="ECO:0000313" key="8">
    <source>
        <dbReference type="Proteomes" id="UP000198500"/>
    </source>
</evidence>
<dbReference type="PANTHER" id="PTHR43085:SF1">
    <property type="entry name" value="PSEUDOURIDINE KINASE-RELATED"/>
    <property type="match status" value="1"/>
</dbReference>
<keyword evidence="2" id="KW-0808">Transferase</keyword>
<dbReference type="PROSITE" id="PS00584">
    <property type="entry name" value="PFKB_KINASES_2"/>
    <property type="match status" value="1"/>
</dbReference>
<dbReference type="OrthoDB" id="9795789at2"/>
<dbReference type="SUPFAM" id="SSF53613">
    <property type="entry name" value="Ribokinase-like"/>
    <property type="match status" value="1"/>
</dbReference>
<dbReference type="Proteomes" id="UP000198500">
    <property type="component" value="Unassembled WGS sequence"/>
</dbReference>
<dbReference type="InterPro" id="IPR050306">
    <property type="entry name" value="PfkB_Carbo_kinase"/>
</dbReference>
<evidence type="ECO:0000256" key="4">
    <source>
        <dbReference type="ARBA" id="ARBA00022777"/>
    </source>
</evidence>
<accession>A0A1H2ZAQ9</accession>
<dbReference type="GO" id="GO:0016301">
    <property type="term" value="F:kinase activity"/>
    <property type="evidence" value="ECO:0007669"/>
    <property type="project" value="UniProtKB-KW"/>
</dbReference>
<dbReference type="InterPro" id="IPR011611">
    <property type="entry name" value="PfkB_dom"/>
</dbReference>
<protein>
    <submittedName>
        <fullName evidence="7">Fructokinase</fullName>
    </submittedName>
</protein>
<reference evidence="7 8" key="1">
    <citation type="submission" date="2016-10" db="EMBL/GenBank/DDBJ databases">
        <authorList>
            <person name="de Groot N.N."/>
        </authorList>
    </citation>
    <scope>NUCLEOTIDE SEQUENCE [LARGE SCALE GENOMIC DNA]</scope>
    <source>
        <strain evidence="7 8">DSM 19219</strain>
    </source>
</reference>
<keyword evidence="3" id="KW-0547">Nucleotide-binding</keyword>
<dbReference type="STRING" id="574349.SAMN05443545_10486"/>
<dbReference type="GO" id="GO:0005524">
    <property type="term" value="F:ATP binding"/>
    <property type="evidence" value="ECO:0007669"/>
    <property type="project" value="UniProtKB-KW"/>
</dbReference>
<dbReference type="RefSeq" id="WP_092569108.1">
    <property type="nucleotide sequence ID" value="NZ_BMXH01000001.1"/>
</dbReference>
<name>A0A1H2ZAQ9_9GAMM</name>
<comment type="similarity">
    <text evidence="1">Belongs to the carbohydrate kinase PfkB family.</text>
</comment>
<dbReference type="InterPro" id="IPR029056">
    <property type="entry name" value="Ribokinase-like"/>
</dbReference>
<dbReference type="AlphaFoldDB" id="A0A1H2ZAQ9"/>
<sequence length="317" mass="33488">MFDIATSGELLAEFIAVKRNQRFDETGDFRGPFPSGAPAIFASQAARMGANVAYAGCVGHDGFGDMILDRLRGDGIDVEAVQRDAQRPTGTAFVTYHDDGSRHFIYNIAHSAVGQQALSPERLKHLAASRFFHVMGSSLSSPEAIDIVRRLVGAVKANGGRISFDPNIRPELVASEPVKAAILNMLAECDIFLPSDADIDWLREQGETMEMTIQRLMAAHPMSLVVLKQAAQGCRAFSDNQTLTVAGLTVEEVDPTGAGDCFGGALVASLAQGKSLERSLALANAAGAHAVTCVGPMEGCSDLSQLEPRLASAGGGQ</sequence>
<dbReference type="InterPro" id="IPR002173">
    <property type="entry name" value="Carboh/pur_kinase_PfkB_CS"/>
</dbReference>
<dbReference type="Pfam" id="PF00294">
    <property type="entry name" value="PfkB"/>
    <property type="match status" value="1"/>
</dbReference>
<proteinExistence type="inferred from homology"/>
<feature type="domain" description="Carbohydrate kinase PfkB" evidence="6">
    <location>
        <begin position="33"/>
        <end position="298"/>
    </location>
</feature>
<evidence type="ECO:0000259" key="6">
    <source>
        <dbReference type="Pfam" id="PF00294"/>
    </source>
</evidence>
<evidence type="ECO:0000313" key="7">
    <source>
        <dbReference type="EMBL" id="SDX14416.1"/>
    </source>
</evidence>
<evidence type="ECO:0000256" key="1">
    <source>
        <dbReference type="ARBA" id="ARBA00010688"/>
    </source>
</evidence>
<evidence type="ECO:0000256" key="5">
    <source>
        <dbReference type="ARBA" id="ARBA00022840"/>
    </source>
</evidence>
<keyword evidence="4 7" id="KW-0418">Kinase</keyword>
<evidence type="ECO:0000256" key="2">
    <source>
        <dbReference type="ARBA" id="ARBA00022679"/>
    </source>
</evidence>
<dbReference type="CDD" id="cd01166">
    <property type="entry name" value="KdgK"/>
    <property type="match status" value="1"/>
</dbReference>
<evidence type="ECO:0000256" key="3">
    <source>
        <dbReference type="ARBA" id="ARBA00022741"/>
    </source>
</evidence>
<organism evidence="7 8">
    <name type="scientific">Aidingimonas halophila</name>
    <dbReference type="NCBI Taxonomy" id="574349"/>
    <lineage>
        <taxon>Bacteria</taxon>
        <taxon>Pseudomonadati</taxon>
        <taxon>Pseudomonadota</taxon>
        <taxon>Gammaproteobacteria</taxon>
        <taxon>Oceanospirillales</taxon>
        <taxon>Halomonadaceae</taxon>
        <taxon>Aidingimonas</taxon>
    </lineage>
</organism>
<dbReference type="Gene3D" id="3.40.1190.20">
    <property type="match status" value="1"/>
</dbReference>
<gene>
    <name evidence="7" type="ORF">SAMN05443545_10486</name>
</gene>
<keyword evidence="5" id="KW-0067">ATP-binding</keyword>
<keyword evidence="8" id="KW-1185">Reference proteome</keyword>
<dbReference type="EMBL" id="FNNI01000004">
    <property type="protein sequence ID" value="SDX14416.1"/>
    <property type="molecule type" value="Genomic_DNA"/>
</dbReference>
<dbReference type="PANTHER" id="PTHR43085">
    <property type="entry name" value="HEXOKINASE FAMILY MEMBER"/>
    <property type="match status" value="1"/>
</dbReference>